<name>A0AAW2LTL9_9LAMI</name>
<reference evidence="2" key="2">
    <citation type="journal article" date="2024" name="Plant">
        <title>Genomic evolution and insights into agronomic trait innovations of Sesamum species.</title>
        <authorList>
            <person name="Miao H."/>
            <person name="Wang L."/>
            <person name="Qu L."/>
            <person name="Liu H."/>
            <person name="Sun Y."/>
            <person name="Le M."/>
            <person name="Wang Q."/>
            <person name="Wei S."/>
            <person name="Zheng Y."/>
            <person name="Lin W."/>
            <person name="Duan Y."/>
            <person name="Cao H."/>
            <person name="Xiong S."/>
            <person name="Wang X."/>
            <person name="Wei L."/>
            <person name="Li C."/>
            <person name="Ma Q."/>
            <person name="Ju M."/>
            <person name="Zhao R."/>
            <person name="Li G."/>
            <person name="Mu C."/>
            <person name="Tian Q."/>
            <person name="Mei H."/>
            <person name="Zhang T."/>
            <person name="Gao T."/>
            <person name="Zhang H."/>
        </authorList>
    </citation>
    <scope>NUCLEOTIDE SEQUENCE</scope>
    <source>
        <strain evidence="2">G01</strain>
    </source>
</reference>
<dbReference type="AlphaFoldDB" id="A0AAW2LTL9"/>
<protein>
    <submittedName>
        <fullName evidence="2">Uncharacterized protein</fullName>
    </submittedName>
</protein>
<accession>A0AAW2LTL9</accession>
<dbReference type="InterPro" id="IPR004252">
    <property type="entry name" value="Probable_transposase_24"/>
</dbReference>
<proteinExistence type="predicted"/>
<evidence type="ECO:0000256" key="1">
    <source>
        <dbReference type="SAM" id="MobiDB-lite"/>
    </source>
</evidence>
<reference evidence="2" key="1">
    <citation type="submission" date="2020-06" db="EMBL/GenBank/DDBJ databases">
        <authorList>
            <person name="Li T."/>
            <person name="Hu X."/>
            <person name="Zhang T."/>
            <person name="Song X."/>
            <person name="Zhang H."/>
            <person name="Dai N."/>
            <person name="Sheng W."/>
            <person name="Hou X."/>
            <person name="Wei L."/>
        </authorList>
    </citation>
    <scope>NUCLEOTIDE SEQUENCE</scope>
    <source>
        <strain evidence="2">G01</strain>
        <tissue evidence="2">Leaf</tissue>
    </source>
</reference>
<gene>
    <name evidence="2" type="ORF">Sangu_1868300</name>
</gene>
<sequence>MVRHRQKELVKPLWLANEVWLQLQSYWASKDFQDESVKNKMNRATNHPTASSTTYRGGSSSIDMHKRKMVKLGRPPKHMELFSKCYKNKVDSC</sequence>
<dbReference type="Pfam" id="PF03004">
    <property type="entry name" value="Transposase_24"/>
    <property type="match status" value="1"/>
</dbReference>
<comment type="caution">
    <text evidence="2">The sequence shown here is derived from an EMBL/GenBank/DDBJ whole genome shotgun (WGS) entry which is preliminary data.</text>
</comment>
<dbReference type="EMBL" id="JACGWK010000012">
    <property type="protein sequence ID" value="KAL0322490.1"/>
    <property type="molecule type" value="Genomic_DNA"/>
</dbReference>
<feature type="region of interest" description="Disordered" evidence="1">
    <location>
        <begin position="41"/>
        <end position="65"/>
    </location>
</feature>
<organism evidence="2">
    <name type="scientific">Sesamum angustifolium</name>
    <dbReference type="NCBI Taxonomy" id="2727405"/>
    <lineage>
        <taxon>Eukaryota</taxon>
        <taxon>Viridiplantae</taxon>
        <taxon>Streptophyta</taxon>
        <taxon>Embryophyta</taxon>
        <taxon>Tracheophyta</taxon>
        <taxon>Spermatophyta</taxon>
        <taxon>Magnoliopsida</taxon>
        <taxon>eudicotyledons</taxon>
        <taxon>Gunneridae</taxon>
        <taxon>Pentapetalae</taxon>
        <taxon>asterids</taxon>
        <taxon>lamiids</taxon>
        <taxon>Lamiales</taxon>
        <taxon>Pedaliaceae</taxon>
        <taxon>Sesamum</taxon>
    </lineage>
</organism>
<feature type="compositionally biased region" description="Polar residues" evidence="1">
    <location>
        <begin position="42"/>
        <end position="62"/>
    </location>
</feature>
<evidence type="ECO:0000313" key="2">
    <source>
        <dbReference type="EMBL" id="KAL0322490.1"/>
    </source>
</evidence>